<evidence type="ECO:0000313" key="2">
    <source>
        <dbReference type="EMBL" id="KRG00301.1"/>
    </source>
</evidence>
<proteinExistence type="predicted"/>
<sequence length="107" mass="12530">MEKKRVVQLVASNPRISVHQGSLEVAERFNKTVSDKTVRRIWKEAENNGRDAHRKPHISKANKIKRMDFAHQHTSKPNSFCNKVIFSDESKFCIFGIKGKKLIWRKR</sequence>
<dbReference type="InterPro" id="IPR002492">
    <property type="entry name" value="Transposase_Tc1-like"/>
</dbReference>
<name>A0A0Q9WWK7_DROWI</name>
<dbReference type="AlphaFoldDB" id="A0A0Q9WWK7"/>
<keyword evidence="3" id="KW-1185">Reference proteome</keyword>
<dbReference type="GO" id="GO:0006313">
    <property type="term" value="P:DNA transposition"/>
    <property type="evidence" value="ECO:0007669"/>
    <property type="project" value="InterPro"/>
</dbReference>
<evidence type="ECO:0000259" key="1">
    <source>
        <dbReference type="Pfam" id="PF01498"/>
    </source>
</evidence>
<dbReference type="GO" id="GO:0003677">
    <property type="term" value="F:DNA binding"/>
    <property type="evidence" value="ECO:0007669"/>
    <property type="project" value="InterPro"/>
</dbReference>
<evidence type="ECO:0000313" key="3">
    <source>
        <dbReference type="Proteomes" id="UP000007798"/>
    </source>
</evidence>
<dbReference type="EMBL" id="CH964282">
    <property type="protein sequence ID" value="KRG00301.1"/>
    <property type="molecule type" value="Genomic_DNA"/>
</dbReference>
<accession>A0A0Q9WWK7</accession>
<gene>
    <name evidence="2" type="primary">Dwil\GK28167</name>
    <name evidence="2" type="ORF">Dwil_GK28167</name>
</gene>
<dbReference type="InParanoid" id="A0A0Q9WWK7"/>
<organism evidence="2 3">
    <name type="scientific">Drosophila willistoni</name>
    <name type="common">Fruit fly</name>
    <dbReference type="NCBI Taxonomy" id="7260"/>
    <lineage>
        <taxon>Eukaryota</taxon>
        <taxon>Metazoa</taxon>
        <taxon>Ecdysozoa</taxon>
        <taxon>Arthropoda</taxon>
        <taxon>Hexapoda</taxon>
        <taxon>Insecta</taxon>
        <taxon>Pterygota</taxon>
        <taxon>Neoptera</taxon>
        <taxon>Endopterygota</taxon>
        <taxon>Diptera</taxon>
        <taxon>Brachycera</taxon>
        <taxon>Muscomorpha</taxon>
        <taxon>Ephydroidea</taxon>
        <taxon>Drosophilidae</taxon>
        <taxon>Drosophila</taxon>
        <taxon>Sophophora</taxon>
    </lineage>
</organism>
<feature type="domain" description="Transposase Tc1-like" evidence="1">
    <location>
        <begin position="3"/>
        <end position="74"/>
    </location>
</feature>
<dbReference type="InterPro" id="IPR036397">
    <property type="entry name" value="RNaseH_sf"/>
</dbReference>
<dbReference type="STRING" id="7260.A0A0Q9WWK7"/>
<reference evidence="2 3" key="1">
    <citation type="journal article" date="2007" name="Nature">
        <title>Evolution of genes and genomes on the Drosophila phylogeny.</title>
        <authorList>
            <consortium name="Drosophila 12 Genomes Consortium"/>
            <person name="Clark A.G."/>
            <person name="Eisen M.B."/>
            <person name="Smith D.R."/>
            <person name="Bergman C.M."/>
            <person name="Oliver B."/>
            <person name="Markow T.A."/>
            <person name="Kaufman T.C."/>
            <person name="Kellis M."/>
            <person name="Gelbart W."/>
            <person name="Iyer V.N."/>
            <person name="Pollard D.A."/>
            <person name="Sackton T.B."/>
            <person name="Larracuente A.M."/>
            <person name="Singh N.D."/>
            <person name="Abad J.P."/>
            <person name="Abt D.N."/>
            <person name="Adryan B."/>
            <person name="Aguade M."/>
            <person name="Akashi H."/>
            <person name="Anderson W.W."/>
            <person name="Aquadro C.F."/>
            <person name="Ardell D.H."/>
            <person name="Arguello R."/>
            <person name="Artieri C.G."/>
            <person name="Barbash D.A."/>
            <person name="Barker D."/>
            <person name="Barsanti P."/>
            <person name="Batterham P."/>
            <person name="Batzoglou S."/>
            <person name="Begun D."/>
            <person name="Bhutkar A."/>
            <person name="Blanco E."/>
            <person name="Bosak S.A."/>
            <person name="Bradley R.K."/>
            <person name="Brand A.D."/>
            <person name="Brent M.R."/>
            <person name="Brooks A.N."/>
            <person name="Brown R.H."/>
            <person name="Butlin R.K."/>
            <person name="Caggese C."/>
            <person name="Calvi B.R."/>
            <person name="Bernardo de Carvalho A."/>
            <person name="Caspi A."/>
            <person name="Castrezana S."/>
            <person name="Celniker S.E."/>
            <person name="Chang J.L."/>
            <person name="Chapple C."/>
            <person name="Chatterji S."/>
            <person name="Chinwalla A."/>
            <person name="Civetta A."/>
            <person name="Clifton S.W."/>
            <person name="Comeron J.M."/>
            <person name="Costello J.C."/>
            <person name="Coyne J.A."/>
            <person name="Daub J."/>
            <person name="David R.G."/>
            <person name="Delcher A.L."/>
            <person name="Delehaunty K."/>
            <person name="Do C.B."/>
            <person name="Ebling H."/>
            <person name="Edwards K."/>
            <person name="Eickbush T."/>
            <person name="Evans J.D."/>
            <person name="Filipski A."/>
            <person name="Findeiss S."/>
            <person name="Freyhult E."/>
            <person name="Fulton L."/>
            <person name="Fulton R."/>
            <person name="Garcia A.C."/>
            <person name="Gardiner A."/>
            <person name="Garfield D.A."/>
            <person name="Garvin B.E."/>
            <person name="Gibson G."/>
            <person name="Gilbert D."/>
            <person name="Gnerre S."/>
            <person name="Godfrey J."/>
            <person name="Good R."/>
            <person name="Gotea V."/>
            <person name="Gravely B."/>
            <person name="Greenberg A.J."/>
            <person name="Griffiths-Jones S."/>
            <person name="Gross S."/>
            <person name="Guigo R."/>
            <person name="Gustafson E.A."/>
            <person name="Haerty W."/>
            <person name="Hahn M.W."/>
            <person name="Halligan D.L."/>
            <person name="Halpern A.L."/>
            <person name="Halter G.M."/>
            <person name="Han M.V."/>
            <person name="Heger A."/>
            <person name="Hillier L."/>
            <person name="Hinrichs A.S."/>
            <person name="Holmes I."/>
            <person name="Hoskins R.A."/>
            <person name="Hubisz M.J."/>
            <person name="Hultmark D."/>
            <person name="Huntley M.A."/>
            <person name="Jaffe D.B."/>
            <person name="Jagadeeshan S."/>
            <person name="Jeck W.R."/>
            <person name="Johnson J."/>
            <person name="Jones C.D."/>
            <person name="Jordan W.C."/>
            <person name="Karpen G.H."/>
            <person name="Kataoka E."/>
            <person name="Keightley P.D."/>
            <person name="Kheradpour P."/>
            <person name="Kirkness E.F."/>
            <person name="Koerich L.B."/>
            <person name="Kristiansen K."/>
            <person name="Kudrna D."/>
            <person name="Kulathinal R.J."/>
            <person name="Kumar S."/>
            <person name="Kwok R."/>
            <person name="Lander E."/>
            <person name="Langley C.H."/>
            <person name="Lapoint R."/>
            <person name="Lazzaro B.P."/>
            <person name="Lee S.J."/>
            <person name="Levesque L."/>
            <person name="Li R."/>
            <person name="Lin C.F."/>
            <person name="Lin M.F."/>
            <person name="Lindblad-Toh K."/>
            <person name="Llopart A."/>
            <person name="Long M."/>
            <person name="Low L."/>
            <person name="Lozovsky E."/>
            <person name="Lu J."/>
            <person name="Luo M."/>
            <person name="Machado C.A."/>
            <person name="Makalowski W."/>
            <person name="Marzo M."/>
            <person name="Matsuda M."/>
            <person name="Matzkin L."/>
            <person name="McAllister B."/>
            <person name="McBride C.S."/>
            <person name="McKernan B."/>
            <person name="McKernan K."/>
            <person name="Mendez-Lago M."/>
            <person name="Minx P."/>
            <person name="Mollenhauer M.U."/>
            <person name="Montooth K."/>
            <person name="Mount S.M."/>
            <person name="Mu X."/>
            <person name="Myers E."/>
            <person name="Negre B."/>
            <person name="Newfeld S."/>
            <person name="Nielsen R."/>
            <person name="Noor M.A."/>
            <person name="O'Grady P."/>
            <person name="Pachter L."/>
            <person name="Papaceit M."/>
            <person name="Parisi M.J."/>
            <person name="Parisi M."/>
            <person name="Parts L."/>
            <person name="Pedersen J.S."/>
            <person name="Pesole G."/>
            <person name="Phillippy A.M."/>
            <person name="Ponting C.P."/>
            <person name="Pop M."/>
            <person name="Porcelli D."/>
            <person name="Powell J.R."/>
            <person name="Prohaska S."/>
            <person name="Pruitt K."/>
            <person name="Puig M."/>
            <person name="Quesneville H."/>
            <person name="Ram K.R."/>
            <person name="Rand D."/>
            <person name="Rasmussen M.D."/>
            <person name="Reed L.K."/>
            <person name="Reenan R."/>
            <person name="Reily A."/>
            <person name="Remington K.A."/>
            <person name="Rieger T.T."/>
            <person name="Ritchie M.G."/>
            <person name="Robin C."/>
            <person name="Rogers Y.H."/>
            <person name="Rohde C."/>
            <person name="Rozas J."/>
            <person name="Rubenfield M.J."/>
            <person name="Ruiz A."/>
            <person name="Russo S."/>
            <person name="Salzberg S.L."/>
            <person name="Sanchez-Gracia A."/>
            <person name="Saranga D.J."/>
            <person name="Sato H."/>
            <person name="Schaeffer S.W."/>
            <person name="Schatz M.C."/>
            <person name="Schlenke T."/>
            <person name="Schwartz R."/>
            <person name="Segarra C."/>
            <person name="Singh R.S."/>
            <person name="Sirot L."/>
            <person name="Sirota M."/>
            <person name="Sisneros N.B."/>
            <person name="Smith C.D."/>
            <person name="Smith T.F."/>
            <person name="Spieth J."/>
            <person name="Stage D.E."/>
            <person name="Stark A."/>
            <person name="Stephan W."/>
            <person name="Strausberg R.L."/>
            <person name="Strempel S."/>
            <person name="Sturgill D."/>
            <person name="Sutton G."/>
            <person name="Sutton G.G."/>
            <person name="Tao W."/>
            <person name="Teichmann S."/>
            <person name="Tobari Y.N."/>
            <person name="Tomimura Y."/>
            <person name="Tsolas J.M."/>
            <person name="Valente V.L."/>
            <person name="Venter E."/>
            <person name="Venter J.C."/>
            <person name="Vicario S."/>
            <person name="Vieira F.G."/>
            <person name="Vilella A.J."/>
            <person name="Villasante A."/>
            <person name="Walenz B."/>
            <person name="Wang J."/>
            <person name="Wasserman M."/>
            <person name="Watts T."/>
            <person name="Wilson D."/>
            <person name="Wilson R.K."/>
            <person name="Wing R.A."/>
            <person name="Wolfner M.F."/>
            <person name="Wong A."/>
            <person name="Wong G.K."/>
            <person name="Wu C.I."/>
            <person name="Wu G."/>
            <person name="Yamamoto D."/>
            <person name="Yang H.P."/>
            <person name="Yang S.P."/>
            <person name="Yorke J.A."/>
            <person name="Yoshida K."/>
            <person name="Zdobnov E."/>
            <person name="Zhang P."/>
            <person name="Zhang Y."/>
            <person name="Zimin A.V."/>
            <person name="Baldwin J."/>
            <person name="Abdouelleil A."/>
            <person name="Abdulkadir J."/>
            <person name="Abebe A."/>
            <person name="Abera B."/>
            <person name="Abreu J."/>
            <person name="Acer S.C."/>
            <person name="Aftuck L."/>
            <person name="Alexander A."/>
            <person name="An P."/>
            <person name="Anderson E."/>
            <person name="Anderson S."/>
            <person name="Arachi H."/>
            <person name="Azer M."/>
            <person name="Bachantsang P."/>
            <person name="Barry A."/>
            <person name="Bayul T."/>
            <person name="Berlin A."/>
            <person name="Bessette D."/>
            <person name="Bloom T."/>
            <person name="Blye J."/>
            <person name="Boguslavskiy L."/>
            <person name="Bonnet C."/>
            <person name="Boukhgalter B."/>
            <person name="Bourzgui I."/>
            <person name="Brown A."/>
            <person name="Cahill P."/>
            <person name="Channer S."/>
            <person name="Cheshatsang Y."/>
            <person name="Chuda L."/>
            <person name="Citroen M."/>
            <person name="Collymore A."/>
            <person name="Cooke P."/>
            <person name="Costello M."/>
            <person name="D'Aco K."/>
            <person name="Daza R."/>
            <person name="De Haan G."/>
            <person name="DeGray S."/>
            <person name="DeMaso C."/>
            <person name="Dhargay N."/>
            <person name="Dooley K."/>
            <person name="Dooley E."/>
            <person name="Doricent M."/>
            <person name="Dorje P."/>
            <person name="Dorjee K."/>
            <person name="Dupes A."/>
            <person name="Elong R."/>
            <person name="Falk J."/>
            <person name="Farina A."/>
            <person name="Faro S."/>
            <person name="Ferguson D."/>
            <person name="Fisher S."/>
            <person name="Foley C.D."/>
            <person name="Franke A."/>
            <person name="Friedrich D."/>
            <person name="Gadbois L."/>
            <person name="Gearin G."/>
            <person name="Gearin C.R."/>
            <person name="Giannoukos G."/>
            <person name="Goode T."/>
            <person name="Graham J."/>
            <person name="Grandbois E."/>
            <person name="Grewal S."/>
            <person name="Gyaltsen K."/>
            <person name="Hafez N."/>
            <person name="Hagos B."/>
            <person name="Hall J."/>
            <person name="Henson C."/>
            <person name="Hollinger A."/>
            <person name="Honan T."/>
            <person name="Huard M.D."/>
            <person name="Hughes L."/>
            <person name="Hurhula B."/>
            <person name="Husby M.E."/>
            <person name="Kamat A."/>
            <person name="Kanga B."/>
            <person name="Kashin S."/>
            <person name="Khazanovich D."/>
            <person name="Kisner P."/>
            <person name="Lance K."/>
            <person name="Lara M."/>
            <person name="Lee W."/>
            <person name="Lennon N."/>
            <person name="Letendre F."/>
            <person name="LeVine R."/>
            <person name="Lipovsky A."/>
            <person name="Liu X."/>
            <person name="Liu J."/>
            <person name="Liu S."/>
            <person name="Lokyitsang T."/>
            <person name="Lokyitsang Y."/>
            <person name="Lubonja R."/>
            <person name="Lui A."/>
            <person name="MacDonald P."/>
            <person name="Magnisalis V."/>
            <person name="Maru K."/>
            <person name="Matthews C."/>
            <person name="McCusker W."/>
            <person name="McDonough S."/>
            <person name="Mehta T."/>
            <person name="Meldrim J."/>
            <person name="Meneus L."/>
            <person name="Mihai O."/>
            <person name="Mihalev A."/>
            <person name="Mihova T."/>
            <person name="Mittelman R."/>
            <person name="Mlenga V."/>
            <person name="Montmayeur A."/>
            <person name="Mulrain L."/>
            <person name="Navidi A."/>
            <person name="Naylor J."/>
            <person name="Negash T."/>
            <person name="Nguyen T."/>
            <person name="Nguyen N."/>
            <person name="Nicol R."/>
            <person name="Norbu C."/>
            <person name="Norbu N."/>
            <person name="Novod N."/>
            <person name="O'Neill B."/>
            <person name="Osman S."/>
            <person name="Markiewicz E."/>
            <person name="Oyono O.L."/>
            <person name="Patti C."/>
            <person name="Phunkhang P."/>
            <person name="Pierre F."/>
            <person name="Priest M."/>
            <person name="Raghuraman S."/>
            <person name="Rege F."/>
            <person name="Reyes R."/>
            <person name="Rise C."/>
            <person name="Rogov P."/>
            <person name="Ross K."/>
            <person name="Ryan E."/>
            <person name="Settipalli S."/>
            <person name="Shea T."/>
            <person name="Sherpa N."/>
            <person name="Shi L."/>
            <person name="Shih D."/>
            <person name="Sparrow T."/>
            <person name="Spaulding J."/>
            <person name="Stalker J."/>
            <person name="Stange-Thomann N."/>
            <person name="Stavropoulos S."/>
            <person name="Stone C."/>
            <person name="Strader C."/>
            <person name="Tesfaye S."/>
            <person name="Thomson T."/>
            <person name="Thoulutsang Y."/>
            <person name="Thoulutsang D."/>
            <person name="Topham K."/>
            <person name="Topping I."/>
            <person name="Tsamla T."/>
            <person name="Vassiliev H."/>
            <person name="Vo A."/>
            <person name="Wangchuk T."/>
            <person name="Wangdi T."/>
            <person name="Weiand M."/>
            <person name="Wilkinson J."/>
            <person name="Wilson A."/>
            <person name="Yadav S."/>
            <person name="Young G."/>
            <person name="Yu Q."/>
            <person name="Zembek L."/>
            <person name="Zhong D."/>
            <person name="Zimmer A."/>
            <person name="Zwirko Z."/>
            <person name="Jaffe D.B."/>
            <person name="Alvarez P."/>
            <person name="Brockman W."/>
            <person name="Butler J."/>
            <person name="Chin C."/>
            <person name="Gnerre S."/>
            <person name="Grabherr M."/>
            <person name="Kleber M."/>
            <person name="Mauceli E."/>
            <person name="MacCallum I."/>
        </authorList>
    </citation>
    <scope>NUCLEOTIDE SEQUENCE [LARGE SCALE GENOMIC DNA]</scope>
    <source>
        <strain evidence="3">Tucson 14030-0811.24</strain>
    </source>
</reference>
<dbReference type="Pfam" id="PF01498">
    <property type="entry name" value="HTH_Tnp_Tc3_2"/>
    <property type="match status" value="1"/>
</dbReference>
<dbReference type="OrthoDB" id="4843387at2759"/>
<protein>
    <recommendedName>
        <fullName evidence="1">Transposase Tc1-like domain-containing protein</fullName>
    </recommendedName>
</protein>
<dbReference type="GO" id="GO:0015074">
    <property type="term" value="P:DNA integration"/>
    <property type="evidence" value="ECO:0007669"/>
    <property type="project" value="InterPro"/>
</dbReference>
<dbReference type="Gene3D" id="3.30.420.10">
    <property type="entry name" value="Ribonuclease H-like superfamily/Ribonuclease H"/>
    <property type="match status" value="1"/>
</dbReference>
<dbReference type="Proteomes" id="UP000007798">
    <property type="component" value="Unassembled WGS sequence"/>
</dbReference>